<keyword evidence="7" id="KW-1185">Reference proteome</keyword>
<evidence type="ECO:0000256" key="4">
    <source>
        <dbReference type="PROSITE-ProRule" id="PRU00134"/>
    </source>
</evidence>
<dbReference type="GO" id="GO:0008270">
    <property type="term" value="F:zinc ion binding"/>
    <property type="evidence" value="ECO:0007669"/>
    <property type="project" value="UniProtKB-KW"/>
</dbReference>
<evidence type="ECO:0000259" key="5">
    <source>
        <dbReference type="PROSITE" id="PS50865"/>
    </source>
</evidence>
<evidence type="ECO:0000256" key="1">
    <source>
        <dbReference type="ARBA" id="ARBA00022723"/>
    </source>
</evidence>
<dbReference type="EMBL" id="MU157864">
    <property type="protein sequence ID" value="KAF9527097.1"/>
    <property type="molecule type" value="Genomic_DNA"/>
</dbReference>
<dbReference type="PROSITE" id="PS50865">
    <property type="entry name" value="ZF_MYND_2"/>
    <property type="match status" value="1"/>
</dbReference>
<organism evidence="6 7">
    <name type="scientific">Crepidotus variabilis</name>
    <dbReference type="NCBI Taxonomy" id="179855"/>
    <lineage>
        <taxon>Eukaryota</taxon>
        <taxon>Fungi</taxon>
        <taxon>Dikarya</taxon>
        <taxon>Basidiomycota</taxon>
        <taxon>Agaricomycotina</taxon>
        <taxon>Agaricomycetes</taxon>
        <taxon>Agaricomycetidae</taxon>
        <taxon>Agaricales</taxon>
        <taxon>Agaricineae</taxon>
        <taxon>Crepidotaceae</taxon>
        <taxon>Crepidotus</taxon>
    </lineage>
</organism>
<name>A0A9P6EDS3_9AGAR</name>
<comment type="caution">
    <text evidence="6">The sequence shown here is derived from an EMBL/GenBank/DDBJ whole genome shotgun (WGS) entry which is preliminary data.</text>
</comment>
<keyword evidence="1" id="KW-0479">Metal-binding</keyword>
<accession>A0A9P6EDS3</accession>
<evidence type="ECO:0000313" key="7">
    <source>
        <dbReference type="Proteomes" id="UP000807306"/>
    </source>
</evidence>
<dbReference type="InterPro" id="IPR002893">
    <property type="entry name" value="Znf_MYND"/>
</dbReference>
<evidence type="ECO:0000256" key="2">
    <source>
        <dbReference type="ARBA" id="ARBA00022771"/>
    </source>
</evidence>
<feature type="domain" description="MYND-type" evidence="5">
    <location>
        <begin position="138"/>
        <end position="177"/>
    </location>
</feature>
<evidence type="ECO:0000313" key="6">
    <source>
        <dbReference type="EMBL" id="KAF9527097.1"/>
    </source>
</evidence>
<dbReference type="Pfam" id="PF01753">
    <property type="entry name" value="zf-MYND"/>
    <property type="match status" value="1"/>
</dbReference>
<sequence>MASAAKLFAQTFDWVKWSAKNSNRPIGNLKATFVECDIRSRDRSFICMHMALVPVIIEEIEKVKTRTSVHEDFVSLLGDHGPLIWKSTLDDLREMESKEDIPEFHMIPSAILGWSKLGALAGVHKLVDSVIGCCHSGCPNFLVVADQKFSRCAGCKKVTYCTQKCQTSDWKVHRPHCTPKKQTNRQ</sequence>
<reference evidence="6" key="1">
    <citation type="submission" date="2020-11" db="EMBL/GenBank/DDBJ databases">
        <authorList>
            <consortium name="DOE Joint Genome Institute"/>
            <person name="Ahrendt S."/>
            <person name="Riley R."/>
            <person name="Andreopoulos W."/>
            <person name="Labutti K."/>
            <person name="Pangilinan J."/>
            <person name="Ruiz-Duenas F.J."/>
            <person name="Barrasa J.M."/>
            <person name="Sanchez-Garcia M."/>
            <person name="Camarero S."/>
            <person name="Miyauchi S."/>
            <person name="Serrano A."/>
            <person name="Linde D."/>
            <person name="Babiker R."/>
            <person name="Drula E."/>
            <person name="Ayuso-Fernandez I."/>
            <person name="Pacheco R."/>
            <person name="Padilla G."/>
            <person name="Ferreira P."/>
            <person name="Barriuso J."/>
            <person name="Kellner H."/>
            <person name="Castanera R."/>
            <person name="Alfaro M."/>
            <person name="Ramirez L."/>
            <person name="Pisabarro A.G."/>
            <person name="Kuo A."/>
            <person name="Tritt A."/>
            <person name="Lipzen A."/>
            <person name="He G."/>
            <person name="Yan M."/>
            <person name="Ng V."/>
            <person name="Cullen D."/>
            <person name="Martin F."/>
            <person name="Rosso M.-N."/>
            <person name="Henrissat B."/>
            <person name="Hibbett D."/>
            <person name="Martinez A.T."/>
            <person name="Grigoriev I.V."/>
        </authorList>
    </citation>
    <scope>NUCLEOTIDE SEQUENCE</scope>
    <source>
        <strain evidence="6">CBS 506.95</strain>
    </source>
</reference>
<dbReference type="Gene3D" id="6.10.140.2220">
    <property type="match status" value="1"/>
</dbReference>
<dbReference type="OrthoDB" id="265717at2759"/>
<dbReference type="Proteomes" id="UP000807306">
    <property type="component" value="Unassembled WGS sequence"/>
</dbReference>
<proteinExistence type="predicted"/>
<dbReference type="AlphaFoldDB" id="A0A9P6EDS3"/>
<gene>
    <name evidence="6" type="ORF">CPB83DRAFT_856740</name>
</gene>
<evidence type="ECO:0000256" key="3">
    <source>
        <dbReference type="ARBA" id="ARBA00022833"/>
    </source>
</evidence>
<keyword evidence="2 4" id="KW-0863">Zinc-finger</keyword>
<protein>
    <recommendedName>
        <fullName evidence="5">MYND-type domain-containing protein</fullName>
    </recommendedName>
</protein>
<keyword evidence="3" id="KW-0862">Zinc</keyword>
<dbReference type="SUPFAM" id="SSF144232">
    <property type="entry name" value="HIT/MYND zinc finger-like"/>
    <property type="match status" value="1"/>
</dbReference>